<feature type="transmembrane region" description="Helical" evidence="2">
    <location>
        <begin position="6"/>
        <end position="25"/>
    </location>
</feature>
<evidence type="ECO:0000313" key="3">
    <source>
        <dbReference type="EMBL" id="XDQ50823.1"/>
    </source>
</evidence>
<organism evidence="3">
    <name type="scientific">Streptomyces sp. R41</name>
    <dbReference type="NCBI Taxonomy" id="3238632"/>
    <lineage>
        <taxon>Bacteria</taxon>
        <taxon>Bacillati</taxon>
        <taxon>Actinomycetota</taxon>
        <taxon>Actinomycetes</taxon>
        <taxon>Kitasatosporales</taxon>
        <taxon>Streptomycetaceae</taxon>
        <taxon>Streptomyces</taxon>
    </lineage>
</organism>
<feature type="region of interest" description="Disordered" evidence="1">
    <location>
        <begin position="135"/>
        <end position="155"/>
    </location>
</feature>
<keyword evidence="2" id="KW-1133">Transmembrane helix</keyword>
<gene>
    <name evidence="3" type="ORF">AB5J53_03395</name>
</gene>
<proteinExistence type="predicted"/>
<keyword evidence="2" id="KW-0812">Transmembrane</keyword>
<dbReference type="AlphaFoldDB" id="A0AB39R8F7"/>
<evidence type="ECO:0008006" key="4">
    <source>
        <dbReference type="Google" id="ProtNLM"/>
    </source>
</evidence>
<dbReference type="EMBL" id="CP163443">
    <property type="protein sequence ID" value="XDQ50823.1"/>
    <property type="molecule type" value="Genomic_DNA"/>
</dbReference>
<reference evidence="3" key="1">
    <citation type="submission" date="2024-07" db="EMBL/GenBank/DDBJ databases">
        <authorList>
            <person name="Yu S.T."/>
        </authorList>
    </citation>
    <scope>NUCLEOTIDE SEQUENCE</scope>
    <source>
        <strain evidence="3">R41</strain>
    </source>
</reference>
<sequence>MDTLSIALPVVATAMVAALGFLQWARTEKRQARNEHAARQALETEQRRTLAAPFRQERAAALRALIDMLKQYELKSRWNAGNQDLRAEIPKLNSFLIQNRALLREYECELARQFLEGLTWIDRYQEQRREDWSEYRQSEIRSGRPDPGEHESAWEDTRTLDIPLEMWEVVRKWKSAGEALESCLRDVLQGKDLPL</sequence>
<evidence type="ECO:0000256" key="2">
    <source>
        <dbReference type="SAM" id="Phobius"/>
    </source>
</evidence>
<accession>A0AB39R8F7</accession>
<evidence type="ECO:0000256" key="1">
    <source>
        <dbReference type="SAM" id="MobiDB-lite"/>
    </source>
</evidence>
<name>A0AB39R8F7_9ACTN</name>
<keyword evidence="2" id="KW-0472">Membrane</keyword>
<dbReference type="RefSeq" id="WP_369244173.1">
    <property type="nucleotide sequence ID" value="NZ_CP163443.1"/>
</dbReference>
<protein>
    <recommendedName>
        <fullName evidence="4">DUF2489 domain-containing protein</fullName>
    </recommendedName>
</protein>